<accession>A0A160A1S0</accession>
<sequence>MAVDRVDFYSLGQPQPCKYTTRLDMHGMGRTVLDIHRLSIVFTMIDERSDFMNFLMQAAAKGYVHLLETSANAQHRDTRIDSGADQRQGGGVPCRIMSSAWRAGRALVMKRFYIGRRASQKNAVQGVQNIGRREQIRQGRDQHWQALGGCCDSPGIFFATDVISMQTNLPGAGGDAD</sequence>
<proteinExistence type="predicted"/>
<gene>
    <name evidence="1" type="ORF">TK06_22585</name>
</gene>
<protein>
    <submittedName>
        <fullName evidence="1">Uncharacterized protein</fullName>
    </submittedName>
</protein>
<name>A0A160A1S0_PSEFL</name>
<organism evidence="1 2">
    <name type="scientific">Pseudomonas fluorescens</name>
    <dbReference type="NCBI Taxonomy" id="294"/>
    <lineage>
        <taxon>Bacteria</taxon>
        <taxon>Pseudomonadati</taxon>
        <taxon>Pseudomonadota</taxon>
        <taxon>Gammaproteobacteria</taxon>
        <taxon>Pseudomonadales</taxon>
        <taxon>Pseudomonadaceae</taxon>
        <taxon>Pseudomonas</taxon>
    </lineage>
</organism>
<evidence type="ECO:0000313" key="2">
    <source>
        <dbReference type="Proteomes" id="UP000076083"/>
    </source>
</evidence>
<reference evidence="1 2" key="2">
    <citation type="journal article" date="2018" name="Nature">
        <title>Mutant phenotypes for thousands of bacterial genes of unknown function.</title>
        <authorList>
            <person name="Price M.N."/>
            <person name="Wetmore K.M."/>
            <person name="Waters R.J."/>
            <person name="Callaghan M."/>
            <person name="Ray J."/>
            <person name="Liu H."/>
            <person name="Kuehl J.V."/>
            <person name="Melnyk R.A."/>
            <person name="Lamson J.S."/>
            <person name="Suh Y."/>
            <person name="Carlson H.K."/>
            <person name="Esquivel Z."/>
            <person name="Sadeeshkumar H."/>
            <person name="Chakraborty R."/>
            <person name="Zane G.M."/>
            <person name="Rubin B.E."/>
            <person name="Wall J.D."/>
            <person name="Visel A."/>
            <person name="Bristow J."/>
            <person name="Blow M.J."/>
            <person name="Arkin A.P."/>
            <person name="Deutschbauer A.M."/>
        </authorList>
    </citation>
    <scope>NUCLEOTIDE SEQUENCE [LARGE SCALE GENOMIC DNA]</scope>
    <source>
        <strain evidence="1 2">FW300-N2E2</strain>
    </source>
</reference>
<dbReference type="Proteomes" id="UP000076083">
    <property type="component" value="Chromosome"/>
</dbReference>
<dbReference type="EMBL" id="CP015225">
    <property type="protein sequence ID" value="AMZ73764.1"/>
    <property type="molecule type" value="Genomic_DNA"/>
</dbReference>
<reference evidence="2" key="1">
    <citation type="submission" date="2016-04" db="EMBL/GenBank/DDBJ databases">
        <authorList>
            <person name="Ray J."/>
            <person name="Price M."/>
            <person name="Deutschbauer A."/>
        </authorList>
    </citation>
    <scope>NUCLEOTIDE SEQUENCE [LARGE SCALE GENOMIC DNA]</scope>
    <source>
        <strain evidence="2">FW300-N2E2</strain>
    </source>
</reference>
<evidence type="ECO:0000313" key="1">
    <source>
        <dbReference type="EMBL" id="AMZ73764.1"/>
    </source>
</evidence>
<dbReference type="AlphaFoldDB" id="A0A160A1S0"/>